<name>A0A6J4HVA6_9ACTN</name>
<protein>
    <submittedName>
        <fullName evidence="2">Uncharacterized protein</fullName>
    </submittedName>
</protein>
<feature type="compositionally biased region" description="Basic and acidic residues" evidence="1">
    <location>
        <begin position="33"/>
        <end position="45"/>
    </location>
</feature>
<evidence type="ECO:0000256" key="1">
    <source>
        <dbReference type="SAM" id="MobiDB-lite"/>
    </source>
</evidence>
<dbReference type="EMBL" id="CADCTB010000089">
    <property type="protein sequence ID" value="CAA9234374.1"/>
    <property type="molecule type" value="Genomic_DNA"/>
</dbReference>
<accession>A0A6J4HVA6</accession>
<feature type="region of interest" description="Disordered" evidence="1">
    <location>
        <begin position="1"/>
        <end position="68"/>
    </location>
</feature>
<reference evidence="2" key="1">
    <citation type="submission" date="2020-02" db="EMBL/GenBank/DDBJ databases">
        <authorList>
            <person name="Meier V. D."/>
        </authorList>
    </citation>
    <scope>NUCLEOTIDE SEQUENCE</scope>
    <source>
        <strain evidence="2">AVDCRST_MAG10</strain>
    </source>
</reference>
<feature type="non-terminal residue" evidence="2">
    <location>
        <position position="68"/>
    </location>
</feature>
<gene>
    <name evidence="2" type="ORF">AVDCRST_MAG10-1334</name>
</gene>
<evidence type="ECO:0000313" key="2">
    <source>
        <dbReference type="EMBL" id="CAA9234374.1"/>
    </source>
</evidence>
<feature type="non-terminal residue" evidence="2">
    <location>
        <position position="1"/>
    </location>
</feature>
<dbReference type="AlphaFoldDB" id="A0A6J4HVA6"/>
<sequence>EHRADQGRVHRAGRRDRSRRGWHAPRPPRRGQVHQDRPHPGCDHRGRGRLLLLGGRRRHPGAEPDLHV</sequence>
<proteinExistence type="predicted"/>
<feature type="compositionally biased region" description="Basic residues" evidence="1">
    <location>
        <begin position="9"/>
        <end position="32"/>
    </location>
</feature>
<organism evidence="2">
    <name type="scientific">uncultured Acidimicrobiales bacterium</name>
    <dbReference type="NCBI Taxonomy" id="310071"/>
    <lineage>
        <taxon>Bacteria</taxon>
        <taxon>Bacillati</taxon>
        <taxon>Actinomycetota</taxon>
        <taxon>Acidimicrobiia</taxon>
        <taxon>Acidimicrobiales</taxon>
        <taxon>environmental samples</taxon>
    </lineage>
</organism>